<dbReference type="PROSITE" id="PS50102">
    <property type="entry name" value="RRM"/>
    <property type="match status" value="3"/>
</dbReference>
<reference evidence="16 17" key="1">
    <citation type="journal article" date="2018" name="Nat. Ecol. Evol.">
        <title>Shark genomes provide insights into elasmobranch evolution and the origin of vertebrates.</title>
        <authorList>
            <person name="Hara Y"/>
            <person name="Yamaguchi K"/>
            <person name="Onimaru K"/>
            <person name="Kadota M"/>
            <person name="Koyanagi M"/>
            <person name="Keeley SD"/>
            <person name="Tatsumi K"/>
            <person name="Tanaka K"/>
            <person name="Motone F"/>
            <person name="Kageyama Y"/>
            <person name="Nozu R"/>
            <person name="Adachi N"/>
            <person name="Nishimura O"/>
            <person name="Nakagawa R"/>
            <person name="Tanegashima C"/>
            <person name="Kiyatake I"/>
            <person name="Matsumoto R"/>
            <person name="Murakumo K"/>
            <person name="Nishida K"/>
            <person name="Terakita A"/>
            <person name="Kuratani S"/>
            <person name="Sato K"/>
            <person name="Hyodo S Kuraku.S."/>
        </authorList>
    </citation>
    <scope>NUCLEOTIDE SEQUENCE [LARGE SCALE GENOMIC DNA]</scope>
</reference>
<organism evidence="16 17">
    <name type="scientific">Scyliorhinus torazame</name>
    <name type="common">Cloudy catshark</name>
    <name type="synonym">Catulus torazame</name>
    <dbReference type="NCBI Taxonomy" id="75743"/>
    <lineage>
        <taxon>Eukaryota</taxon>
        <taxon>Metazoa</taxon>
        <taxon>Chordata</taxon>
        <taxon>Craniata</taxon>
        <taxon>Vertebrata</taxon>
        <taxon>Chondrichthyes</taxon>
        <taxon>Elasmobranchii</taxon>
        <taxon>Galeomorphii</taxon>
        <taxon>Galeoidea</taxon>
        <taxon>Carcharhiniformes</taxon>
        <taxon>Scyliorhinidae</taxon>
        <taxon>Scyliorhinus</taxon>
    </lineage>
</organism>
<feature type="domain" description="RRM" evidence="14">
    <location>
        <begin position="136"/>
        <end position="218"/>
    </location>
</feature>
<keyword evidence="4" id="KW-0963">Cytoplasm</keyword>
<dbReference type="GO" id="GO:0016554">
    <property type="term" value="P:cytidine to uridine editing"/>
    <property type="evidence" value="ECO:0007669"/>
    <property type="project" value="UniProtKB-ARBA"/>
</dbReference>
<dbReference type="AlphaFoldDB" id="A0A401NUF2"/>
<keyword evidence="17" id="KW-1185">Reference proteome</keyword>
<dbReference type="Gene3D" id="3.30.160.20">
    <property type="match status" value="1"/>
</dbReference>
<proteinExistence type="predicted"/>
<accession>A0A401NUF2</accession>
<evidence type="ECO:0000259" key="14">
    <source>
        <dbReference type="PROSITE" id="PS50102"/>
    </source>
</evidence>
<dbReference type="SUPFAM" id="SSF54768">
    <property type="entry name" value="dsRNA-binding domain-like"/>
    <property type="match status" value="1"/>
</dbReference>
<evidence type="ECO:0000256" key="5">
    <source>
        <dbReference type="ARBA" id="ARBA00022664"/>
    </source>
</evidence>
<dbReference type="CDD" id="cd19900">
    <property type="entry name" value="DSRM_A1CF"/>
    <property type="match status" value="1"/>
</dbReference>
<evidence type="ECO:0000256" key="9">
    <source>
        <dbReference type="ARBA" id="ARBA00023242"/>
    </source>
</evidence>
<dbReference type="CDD" id="cd12498">
    <property type="entry name" value="RRM3_ACF"/>
    <property type="match status" value="1"/>
</dbReference>
<dbReference type="Pfam" id="PF14709">
    <property type="entry name" value="DND1_DSRM"/>
    <property type="match status" value="1"/>
</dbReference>
<evidence type="ECO:0000256" key="6">
    <source>
        <dbReference type="ARBA" id="ARBA00022737"/>
    </source>
</evidence>
<dbReference type="InterPro" id="IPR014720">
    <property type="entry name" value="dsRBD_dom"/>
</dbReference>
<feature type="domain" description="RRM" evidence="14">
    <location>
        <begin position="56"/>
        <end position="134"/>
    </location>
</feature>
<dbReference type="PANTHER" id="PTHR21245">
    <property type="entry name" value="HETEROGENEOUS NUCLEAR RIBONUCLEOPROTEIN"/>
    <property type="match status" value="1"/>
</dbReference>
<dbReference type="FunFam" id="3.30.70.330:FF:000179">
    <property type="entry name" value="APOBEC1 complementation factor isoform X1"/>
    <property type="match status" value="1"/>
</dbReference>
<evidence type="ECO:0000256" key="12">
    <source>
        <dbReference type="ARBA" id="ARBA00079413"/>
    </source>
</evidence>
<evidence type="ECO:0000256" key="3">
    <source>
        <dbReference type="ARBA" id="ARBA00004496"/>
    </source>
</evidence>
<dbReference type="FunFam" id="3.30.160.20:FF:000025">
    <property type="entry name" value="APOBEC1 complementation factor isoform X1"/>
    <property type="match status" value="1"/>
</dbReference>
<dbReference type="FunFam" id="3.30.70.330:FF:000026">
    <property type="entry name" value="APOBEC1 complementation factor isoform X1"/>
    <property type="match status" value="1"/>
</dbReference>
<dbReference type="GO" id="GO:0005783">
    <property type="term" value="C:endoplasmic reticulum"/>
    <property type="evidence" value="ECO:0007669"/>
    <property type="project" value="UniProtKB-SubCell"/>
</dbReference>
<sequence>MESNQKNGDGLTGTQKEATLRALIQRTGYSLVQENGQRKYGGPPPEWEGPTPERGCEIFIGKLPRDLYEDELVPVLEKIGKIYELRMMMDFNGNNRGYAFVLFTSRQDAKNAIKQLNNYEIRNGRLLGVCASVDNCRLFVGGIPKTKRRDEILAEMRKVTEGVVDVIVYPSAADKTKNRGFAFVEYDSHRAAAMARRKLLPGRIQLWGHPIAVDWAEPEVEVDEETMSSVKILYVRNLMLPTSEEAIEKEFNSIKPGTVERVKKIRDYAFVHFVTREDAINAMNRMNGKVLDGSPIEVTLAKPVDKDSYVRYTRGTGGRGALLQGEYTYTLGQVYDPAAAYLGAPVFYAPQAYAAIPNLRFPNKGHLSARGMIRAPSVRGAAGVRGLGGRGYLAYTGIGRGYAGYHVKTDKRQEEKLYDLLPGMELTPTNPVTLKPQGMKHSSQILEDICQKNSWGQPVYQLHSAIGPDQRQLFVYKITIPALANQYTNIQPFTPPKLCTAVEEAKSYAAEHVLQILGLQTEGAEPPAAAAFTGYALAGAAASVAATQLKQAVALGQDLATYATYEGYPAFAVPTRGDTYGAF</sequence>
<keyword evidence="7" id="KW-0256">Endoplasmic reticulum</keyword>
<evidence type="ECO:0000256" key="8">
    <source>
        <dbReference type="ARBA" id="ARBA00022884"/>
    </source>
</evidence>
<evidence type="ECO:0000256" key="13">
    <source>
        <dbReference type="PROSITE-ProRule" id="PRU00176"/>
    </source>
</evidence>
<dbReference type="InterPro" id="IPR044461">
    <property type="entry name" value="A1CF_DSRM"/>
</dbReference>
<evidence type="ECO:0000256" key="11">
    <source>
        <dbReference type="ARBA" id="ARBA00073950"/>
    </source>
</evidence>
<keyword evidence="5" id="KW-0507">mRNA processing</keyword>
<evidence type="ECO:0000256" key="10">
    <source>
        <dbReference type="ARBA" id="ARBA00062586"/>
    </source>
</evidence>
<keyword evidence="6" id="KW-0677">Repeat</keyword>
<comment type="caution">
    <text evidence="16">The sequence shown here is derived from an EMBL/GenBank/DDBJ whole genome shotgun (WGS) entry which is preliminary data.</text>
</comment>
<evidence type="ECO:0000256" key="4">
    <source>
        <dbReference type="ARBA" id="ARBA00022490"/>
    </source>
</evidence>
<dbReference type="SMART" id="SM00360">
    <property type="entry name" value="RRM"/>
    <property type="match status" value="3"/>
</dbReference>
<dbReference type="GO" id="GO:0005634">
    <property type="term" value="C:nucleus"/>
    <property type="evidence" value="ECO:0007669"/>
    <property type="project" value="UniProtKB-SubCell"/>
</dbReference>
<keyword evidence="9" id="KW-0539">Nucleus</keyword>
<dbReference type="OMA" id="TIANIKM"/>
<dbReference type="NCBIfam" id="TIGR01648">
    <property type="entry name" value="hnRNP-R-Q"/>
    <property type="match status" value="1"/>
</dbReference>
<dbReference type="PROSITE" id="PS50137">
    <property type="entry name" value="DS_RBD"/>
    <property type="match status" value="1"/>
</dbReference>
<evidence type="ECO:0000259" key="15">
    <source>
        <dbReference type="PROSITE" id="PS50137"/>
    </source>
</evidence>
<dbReference type="EMBL" id="BFAA01006776">
    <property type="protein sequence ID" value="GCB64505.1"/>
    <property type="molecule type" value="Genomic_DNA"/>
</dbReference>
<evidence type="ECO:0000256" key="1">
    <source>
        <dbReference type="ARBA" id="ARBA00004123"/>
    </source>
</evidence>
<dbReference type="STRING" id="75743.A0A401NUF2"/>
<dbReference type="Pfam" id="PF00076">
    <property type="entry name" value="RRM_1"/>
    <property type="match status" value="3"/>
</dbReference>
<dbReference type="InterPro" id="IPR012677">
    <property type="entry name" value="Nucleotide-bd_a/b_plait_sf"/>
</dbReference>
<dbReference type="GO" id="GO:0006397">
    <property type="term" value="P:mRNA processing"/>
    <property type="evidence" value="ECO:0007669"/>
    <property type="project" value="UniProtKB-KW"/>
</dbReference>
<dbReference type="Gene3D" id="3.30.70.330">
    <property type="match status" value="3"/>
</dbReference>
<dbReference type="CDD" id="cd12490">
    <property type="entry name" value="RRM2_ACF"/>
    <property type="match status" value="1"/>
</dbReference>
<protein>
    <recommendedName>
        <fullName evidence="11">APOBEC1 complementation factor</fullName>
    </recommendedName>
    <alternativeName>
        <fullName evidence="12">APOBEC1-stimulating protein</fullName>
    </alternativeName>
</protein>
<evidence type="ECO:0000256" key="2">
    <source>
        <dbReference type="ARBA" id="ARBA00004240"/>
    </source>
</evidence>
<evidence type="ECO:0000313" key="16">
    <source>
        <dbReference type="EMBL" id="GCB64505.1"/>
    </source>
</evidence>
<dbReference type="InterPro" id="IPR035979">
    <property type="entry name" value="RBD_domain_sf"/>
</dbReference>
<dbReference type="SUPFAM" id="SSF54928">
    <property type="entry name" value="RNA-binding domain, RBD"/>
    <property type="match status" value="2"/>
</dbReference>
<gene>
    <name evidence="16" type="ORF">scyTo_0013350</name>
</gene>
<dbReference type="OrthoDB" id="3800936at2759"/>
<feature type="domain" description="DRBM" evidence="15">
    <location>
        <begin position="441"/>
        <end position="519"/>
    </location>
</feature>
<dbReference type="Proteomes" id="UP000288216">
    <property type="component" value="Unassembled WGS sequence"/>
</dbReference>
<dbReference type="FunFam" id="3.30.70.330:FF:000022">
    <property type="entry name" value="APOBEC1 complementation factor isoform X1"/>
    <property type="match status" value="1"/>
</dbReference>
<dbReference type="InterPro" id="IPR000504">
    <property type="entry name" value="RRM_dom"/>
</dbReference>
<evidence type="ECO:0000313" key="17">
    <source>
        <dbReference type="Proteomes" id="UP000288216"/>
    </source>
</evidence>
<dbReference type="GO" id="GO:0003723">
    <property type="term" value="F:RNA binding"/>
    <property type="evidence" value="ECO:0007669"/>
    <property type="project" value="UniProtKB-UniRule"/>
</dbReference>
<comment type="subunit">
    <text evidence="10">Part of the apolipoprotein B mRNA editing complex with APOBEC1. Interacts with TNPO2; TNPO2 may be responsible for transport of A1CF into the nucleus. Interacts with SYNCRIP. Interacts with CELF2/CUGBP2. Interacts with RBM47.</text>
</comment>
<name>A0A401NUF2_SCYTO</name>
<evidence type="ECO:0000256" key="7">
    <source>
        <dbReference type="ARBA" id="ARBA00022824"/>
    </source>
</evidence>
<comment type="subcellular location">
    <subcellularLocation>
        <location evidence="3">Cytoplasm</location>
    </subcellularLocation>
    <subcellularLocation>
        <location evidence="2">Endoplasmic reticulum</location>
    </subcellularLocation>
    <subcellularLocation>
        <location evidence="1">Nucleus</location>
    </subcellularLocation>
</comment>
<feature type="domain" description="RRM" evidence="14">
    <location>
        <begin position="231"/>
        <end position="303"/>
    </location>
</feature>
<keyword evidence="8 13" id="KW-0694">RNA-binding</keyword>
<dbReference type="InterPro" id="IPR006535">
    <property type="entry name" value="HnRNP_R/Q_splicing_fac"/>
</dbReference>